<dbReference type="AlphaFoldDB" id="A0A9P0L2V4"/>
<dbReference type="Proteomes" id="UP001152888">
    <property type="component" value="Unassembled WGS sequence"/>
</dbReference>
<accession>A0A9P0L2V4</accession>
<proteinExistence type="predicted"/>
<name>A0A9P0L2V4_ACAOB</name>
<evidence type="ECO:0000313" key="1">
    <source>
        <dbReference type="EMBL" id="CAH1987382.1"/>
    </source>
</evidence>
<sequence>MYKVSNEFILPNGYRTYTSARNLGVLYVVGGVLVRCGSRNEQDHHSIFPGATQRDLRSRNWQHN</sequence>
<comment type="caution">
    <text evidence="1">The sequence shown here is derived from an EMBL/GenBank/DDBJ whole genome shotgun (WGS) entry which is preliminary data.</text>
</comment>
<organism evidence="1 2">
    <name type="scientific">Acanthoscelides obtectus</name>
    <name type="common">Bean weevil</name>
    <name type="synonym">Bruchus obtectus</name>
    <dbReference type="NCBI Taxonomy" id="200917"/>
    <lineage>
        <taxon>Eukaryota</taxon>
        <taxon>Metazoa</taxon>
        <taxon>Ecdysozoa</taxon>
        <taxon>Arthropoda</taxon>
        <taxon>Hexapoda</taxon>
        <taxon>Insecta</taxon>
        <taxon>Pterygota</taxon>
        <taxon>Neoptera</taxon>
        <taxon>Endopterygota</taxon>
        <taxon>Coleoptera</taxon>
        <taxon>Polyphaga</taxon>
        <taxon>Cucujiformia</taxon>
        <taxon>Chrysomeloidea</taxon>
        <taxon>Chrysomelidae</taxon>
        <taxon>Bruchinae</taxon>
        <taxon>Bruchini</taxon>
        <taxon>Acanthoscelides</taxon>
    </lineage>
</organism>
<keyword evidence="2" id="KW-1185">Reference proteome</keyword>
<evidence type="ECO:0000313" key="2">
    <source>
        <dbReference type="Proteomes" id="UP001152888"/>
    </source>
</evidence>
<reference evidence="1" key="1">
    <citation type="submission" date="2022-03" db="EMBL/GenBank/DDBJ databases">
        <authorList>
            <person name="Sayadi A."/>
        </authorList>
    </citation>
    <scope>NUCLEOTIDE SEQUENCE</scope>
</reference>
<protein>
    <submittedName>
        <fullName evidence="1">Uncharacterized protein</fullName>
    </submittedName>
</protein>
<dbReference type="EMBL" id="CAKOFQ010007018">
    <property type="protein sequence ID" value="CAH1987382.1"/>
    <property type="molecule type" value="Genomic_DNA"/>
</dbReference>
<gene>
    <name evidence="1" type="ORF">ACAOBT_LOCUS17815</name>
</gene>